<proteinExistence type="predicted"/>
<reference evidence="1 2" key="1">
    <citation type="journal article" date="2017" name="Arch. Microbiol.">
        <title>Mariprofundus micogutta sp. nov., a novel iron-oxidizing zetaproteobacterium isolated from a deep-sea hydrothermal field at the Bayonnaise knoll of the Izu-Ogasawara arc, and a description of Mariprofundales ord. nov. and Zetaproteobacteria classis nov.</title>
        <authorList>
            <person name="Makita H."/>
            <person name="Tanaka E."/>
            <person name="Mitsunobu S."/>
            <person name="Miyazaki M."/>
            <person name="Nunoura T."/>
            <person name="Uematsu K."/>
            <person name="Takaki Y."/>
            <person name="Nishi S."/>
            <person name="Shimamura S."/>
            <person name="Takai K."/>
        </authorList>
    </citation>
    <scope>NUCLEOTIDE SEQUENCE [LARGE SCALE GENOMIC DNA]</scope>
    <source>
        <strain evidence="1 2">ET2</strain>
    </source>
</reference>
<organism evidence="1 2">
    <name type="scientific">Mariprofundus micogutta</name>
    <dbReference type="NCBI Taxonomy" id="1921010"/>
    <lineage>
        <taxon>Bacteria</taxon>
        <taxon>Pseudomonadati</taxon>
        <taxon>Pseudomonadota</taxon>
        <taxon>Candidatius Mariprofundia</taxon>
        <taxon>Mariprofundales</taxon>
        <taxon>Mariprofundaceae</taxon>
        <taxon>Mariprofundus</taxon>
    </lineage>
</organism>
<dbReference type="EMBL" id="BDFD01000003">
    <property type="protein sequence ID" value="GAV19604.1"/>
    <property type="molecule type" value="Genomic_DNA"/>
</dbReference>
<dbReference type="GO" id="GO:0090313">
    <property type="term" value="P:regulation of protein targeting to membrane"/>
    <property type="evidence" value="ECO:0007669"/>
    <property type="project" value="TreeGrafter"/>
</dbReference>
<dbReference type="RefSeq" id="WP_072658818.1">
    <property type="nucleotide sequence ID" value="NZ_BDFD01000003.1"/>
</dbReference>
<dbReference type="PANTHER" id="PTHR30441:SF8">
    <property type="entry name" value="DUF748 DOMAIN-CONTAINING PROTEIN"/>
    <property type="match status" value="1"/>
</dbReference>
<keyword evidence="2" id="KW-1185">Reference proteome</keyword>
<dbReference type="PANTHER" id="PTHR30441">
    <property type="entry name" value="DUF748 DOMAIN-CONTAINING PROTEIN"/>
    <property type="match status" value="1"/>
</dbReference>
<gene>
    <name evidence="1" type="ORF">MMIC_P0552</name>
</gene>
<dbReference type="STRING" id="1921010.MMIC_P0552"/>
<sequence>MKGELVKRALASCRRVFLLLLLAITVAGSWVYWQSPTLDSLRPSIEQYLAQNLELKKVQLGGLSWYWAGHLWLRSDKLDFINSQEDVAFHDGGVAVRLPLSSLLTGAIQPDRIRLNGGTLNLRHNAESSAPIPAEQIILEDVTLNWSYKEMHGSLPGLRLTLDGDSSKLDAVSSVLSLHAQLDSDGLPKQLTMSCSHINWLPEKMRQQMQGSPRINIKLQRTSQHDWHILASAQSAQPVTLFPETIYAYSLNRIETEMNIRMKQLEPIQLEQVDISKVFWALGDNSISANGKWHEGRLTASATSDQLAMPLIWSWLRPLGDEAWQNWLSMMQAGSAKQIKGQLSLTWQNPLSSLPTSDAWKNMQYQLAAEIEQTDIALGLSEDFLLQTHASVKLNQSGLNADIIDAELPRQLGHSTGSLYIPWQTLELHVSGQSDVDVASLLRWFGPSHISDWQWGQAKASSTFELIWDPSQPEPAQATATLNPIGDWNVSIHDAALKLSTGSAQWDQQHGLNISGMHFQSEHMQGTLSLSTAAGADGNWRITEMDAKGESDFSAVAAHFQLPVSDADGTIKTELHFDKTWSGHIDMTAAGWQHLLGSSKDAGEAYRINFAGDVELNEAIPTIHMTKLESEGAALLIHSGIVKINRDAFSLYLNDLHTPSFSGSLDIRIPFADTPWSLSTKVRYLNRNALPEALDHPDQLIEQSWILTADIERFDWNDAQMNGVSIKLASAKNSLGRLKAKKISTAQLNITDVDAIFSLPGKGTVDLRKLSAHVEKQTLTMSATLTPESEGGMHWRGFAELGGDFGHLMKFGDLSKRFSNGDGHLLFSGQGIILKNQPWWQGIDGRLRLRVDDGRILEGGTLTTLLAAFNLTELYKLLLGQRKDLSGPGIMYERLQMEAIMQNQNIQIRNVALRSSAFDLVGQGTMDINQANIDLYLVAQPLQNLDALLAKIPLLRDLLGGKSHSLMRKIYHMHGPFTDAQVEAVSAEDAGLASPGIVERLFNLPTEWFGS</sequence>
<evidence type="ECO:0000313" key="1">
    <source>
        <dbReference type="EMBL" id="GAV19604.1"/>
    </source>
</evidence>
<dbReference type="AlphaFoldDB" id="A0A1L8CL15"/>
<dbReference type="InterPro" id="IPR052894">
    <property type="entry name" value="AsmA-related"/>
</dbReference>
<evidence type="ECO:0000313" key="2">
    <source>
        <dbReference type="Proteomes" id="UP000231632"/>
    </source>
</evidence>
<comment type="caution">
    <text evidence="1">The sequence shown here is derived from an EMBL/GenBank/DDBJ whole genome shotgun (WGS) entry which is preliminary data.</text>
</comment>
<protein>
    <submittedName>
        <fullName evidence="1">Uncharacterized protein</fullName>
    </submittedName>
</protein>
<accession>A0A1L8CL15</accession>
<dbReference type="OrthoDB" id="5287238at2"/>
<dbReference type="Proteomes" id="UP000231632">
    <property type="component" value="Unassembled WGS sequence"/>
</dbReference>
<dbReference type="GO" id="GO:0005886">
    <property type="term" value="C:plasma membrane"/>
    <property type="evidence" value="ECO:0007669"/>
    <property type="project" value="TreeGrafter"/>
</dbReference>
<name>A0A1L8CL15_9PROT</name>